<dbReference type="Pfam" id="PF22391">
    <property type="entry name" value="DUF6975"/>
    <property type="match status" value="1"/>
</dbReference>
<evidence type="ECO:0000313" key="2">
    <source>
        <dbReference type="Proteomes" id="UP000515861"/>
    </source>
</evidence>
<dbReference type="EMBL" id="CP060697">
    <property type="protein sequence ID" value="QNM83935.1"/>
    <property type="molecule type" value="Genomic_DNA"/>
</dbReference>
<reference evidence="1 2" key="1">
    <citation type="submission" date="2020-08" db="EMBL/GenBank/DDBJ databases">
        <title>Sphingomonas sp. sand1-3 16S ribosomal RNA gene Genome sequencing and assembly.</title>
        <authorList>
            <person name="Kang M."/>
        </authorList>
    </citation>
    <scope>NUCLEOTIDE SEQUENCE [LARGE SCALE GENOMIC DNA]</scope>
    <source>
        <strain evidence="2">sand1-3</strain>
    </source>
</reference>
<dbReference type="AlphaFoldDB" id="A0A7G9L5N6"/>
<protein>
    <submittedName>
        <fullName evidence="1">Uncharacterized protein</fullName>
    </submittedName>
</protein>
<dbReference type="InterPro" id="IPR054248">
    <property type="entry name" value="DUF6975"/>
</dbReference>
<sequence length="223" mass="23592">MNRFVDRPAVTAAEAQIARVAADGTARHPHLAALIEASGPHAARDLADAVHLLCSVHGQHPGMIEQALALTPAGAANSWLARAAGAFERERLYLLRLTAAVGPLPSTPGAAQTEATLTAQRHAVEILARSERRGCALGAATALVSDWWPVRRLLDHAASRLGVEAPAPSLPDEQSILAAIDGECDTLASERALGFGCEQMLLQNRGLFDLLEARTEARNRLDG</sequence>
<name>A0A7G9L5N6_9SPHN</name>
<keyword evidence="2" id="KW-1185">Reference proteome</keyword>
<dbReference type="Proteomes" id="UP000515861">
    <property type="component" value="Chromosome"/>
</dbReference>
<proteinExistence type="predicted"/>
<gene>
    <name evidence="1" type="ORF">H8M03_01010</name>
</gene>
<evidence type="ECO:0000313" key="1">
    <source>
        <dbReference type="EMBL" id="QNM83935.1"/>
    </source>
</evidence>
<dbReference type="KEGG" id="ssau:H8M03_01010"/>
<organism evidence="1 2">
    <name type="scientific">Sphingomonas sabuli</name>
    <dbReference type="NCBI Taxonomy" id="2764186"/>
    <lineage>
        <taxon>Bacteria</taxon>
        <taxon>Pseudomonadati</taxon>
        <taxon>Pseudomonadota</taxon>
        <taxon>Alphaproteobacteria</taxon>
        <taxon>Sphingomonadales</taxon>
        <taxon>Sphingomonadaceae</taxon>
        <taxon>Sphingomonas</taxon>
    </lineage>
</organism>
<accession>A0A7G9L5N6</accession>